<keyword evidence="1" id="KW-0472">Membrane</keyword>
<dbReference type="Proteomes" id="UP000001283">
    <property type="component" value="Chromosome"/>
</dbReference>
<accession>A0A8D3X5I5</accession>
<dbReference type="AlphaFoldDB" id="A0A8D3X5I5"/>
<keyword evidence="1" id="KW-0812">Transmembrane</keyword>
<proteinExistence type="predicted"/>
<dbReference type="EMBL" id="CP003017">
    <property type="protein sequence ID" value="AEN91335.1"/>
    <property type="molecule type" value="Genomic_DNA"/>
</dbReference>
<evidence type="ECO:0000256" key="1">
    <source>
        <dbReference type="SAM" id="Phobius"/>
    </source>
</evidence>
<reference evidence="2 3" key="1">
    <citation type="journal article" date="2011" name="J. Bacteriol.">
        <title>Complete genome sequence of the industrial strain Bacillus megaterium WSH-002.</title>
        <authorList>
            <person name="Liu L."/>
            <person name="Li Y."/>
            <person name="Zhang J."/>
            <person name="Zou W."/>
            <person name="Zhou Z."/>
            <person name="Liu J."/>
            <person name="Li X."/>
            <person name="Wang L."/>
            <person name="Chen J."/>
        </authorList>
    </citation>
    <scope>NUCLEOTIDE SEQUENCE [LARGE SCALE GENOMIC DNA]</scope>
    <source>
        <strain evidence="2 3">WSH-002</strain>
    </source>
</reference>
<organism evidence="2 3">
    <name type="scientific">Priestia megaterium (strain WSH-002)</name>
    <name type="common">Bacillus megaterium</name>
    <dbReference type="NCBI Taxonomy" id="1006007"/>
    <lineage>
        <taxon>Bacteria</taxon>
        <taxon>Bacillati</taxon>
        <taxon>Bacillota</taxon>
        <taxon>Bacilli</taxon>
        <taxon>Bacillales</taxon>
        <taxon>Bacillaceae</taxon>
        <taxon>Priestia</taxon>
    </lineage>
</organism>
<name>A0A8D3X5I5_PRIMW</name>
<protein>
    <submittedName>
        <fullName evidence="2">Uncharacterized protein</fullName>
    </submittedName>
</protein>
<sequence length="41" mass="4685">MVDSLRRILKSFFLDAENVQLLTAYVELLGAIVALILLFFQ</sequence>
<keyword evidence="1" id="KW-1133">Transmembrane helix</keyword>
<evidence type="ECO:0000313" key="2">
    <source>
        <dbReference type="EMBL" id="AEN91335.1"/>
    </source>
</evidence>
<feature type="transmembrane region" description="Helical" evidence="1">
    <location>
        <begin position="21"/>
        <end position="40"/>
    </location>
</feature>
<dbReference type="KEGG" id="bmh:BMWSH_4457"/>
<gene>
    <name evidence="2" type="ORF">BMWSH_4457</name>
</gene>
<evidence type="ECO:0000313" key="3">
    <source>
        <dbReference type="Proteomes" id="UP000001283"/>
    </source>
</evidence>